<sequence length="969" mass="107853">MKKQGKFLDKLIKYVGLNNRNMRQMLCVITFLITTNSFAQAPGCPNVNAGDDVEISCDEDCTNLSATFLQTGETTSYSVTPIPFSPPFPATGGNPVSVNMDDRWSNAIDLPFNFCFYGQNYTQMLVGSNGVVTFDLSSNSPGGLCQWSFTDTLPSPNLFSATIFGPYMDIDPSVEGSGIINWTVFGTAPCRTMVVNYNNIPYYSSECNQYTMTTQIVMYETTNVVEIYLTDRTNECTTWNNGNAVLGIQNQGGTQATVAPGRNTGNWVASSEAWRFTPNGASNVQFTWLNSLGQSIGNSPNITVCPEEGETTYTARAVYTNCDGNAITVSDTVTVKNATGDSVDFHLEDVNQVEQTEFNLCEDVFLDGSATLNTGSYYLDIWRVNADNSLSWLSAQDPSPGLSSGWRTGSPVNINITERFVNDMNNPVTFQAGVTYEVKLAINDPECGWVSEVRRFTYLEGEMSSNFTIVNYYCHDGVYDVTVTAEDIDPSQWWGLYETSVEGSTSDANTIFPLIETQLGITTATFTNLDPYKFYYIKHGVWTANCPWQETRKPLDRDCCNDNPYIEPYWEFCASENVCELNSWPIRVLDAQGNHVQLSDGVTFSWSSSSGDTSSSDVVYAEPFEEWELTVTYPDGCIYRMTYKQICCEEDIHIEIDECPNDELIANLQSNIKAKNASTPNENYEKYLELIDAYNENIDKNQKEDCDPCEIGLVVLRVVDGQGNLVTDFESIVWGDGLATDENIRLGTVNTTYTVTVVQKVNEGMDECVYTDTFIYECPEPCGATTGLRYDCRSSILSWNAIADVSNYIVEVTWDDPRCCRSDGGSGPNYWNVSGTSFQLPYINLSGCFSWRIGTVCPEEGVIWTDYACSDCISFPTEPTPSDTKTSAKISPNPNDGHMNIEISGADKTNFTLNVYRFDGMLIKTFDKNRIENNKTILTWNGKSVLTPGMYFFVITTDTETITKKVVIK</sequence>
<organism evidence="3 4">
    <name type="scientific">Kordia periserrulae</name>
    <dbReference type="NCBI Taxonomy" id="701523"/>
    <lineage>
        <taxon>Bacteria</taxon>
        <taxon>Pseudomonadati</taxon>
        <taxon>Bacteroidota</taxon>
        <taxon>Flavobacteriia</taxon>
        <taxon>Flavobacteriales</taxon>
        <taxon>Flavobacteriaceae</taxon>
        <taxon>Kordia</taxon>
    </lineage>
</organism>
<dbReference type="Pfam" id="PF18962">
    <property type="entry name" value="Por_Secre_tail"/>
    <property type="match status" value="1"/>
</dbReference>
<evidence type="ECO:0000259" key="2">
    <source>
        <dbReference type="Pfam" id="PF18962"/>
    </source>
</evidence>
<name>A0A2T6BVP0_9FLAO</name>
<keyword evidence="1" id="KW-0732">Signal</keyword>
<dbReference type="EMBL" id="QBKT01000007">
    <property type="protein sequence ID" value="PTX60145.1"/>
    <property type="molecule type" value="Genomic_DNA"/>
</dbReference>
<keyword evidence="4" id="KW-1185">Reference proteome</keyword>
<comment type="caution">
    <text evidence="3">The sequence shown here is derived from an EMBL/GenBank/DDBJ whole genome shotgun (WGS) entry which is preliminary data.</text>
</comment>
<dbReference type="Proteomes" id="UP000244090">
    <property type="component" value="Unassembled WGS sequence"/>
</dbReference>
<protein>
    <submittedName>
        <fullName evidence="3">Putative secreted protein (Por secretion system target)</fullName>
    </submittedName>
</protein>
<evidence type="ECO:0000256" key="1">
    <source>
        <dbReference type="ARBA" id="ARBA00022729"/>
    </source>
</evidence>
<proteinExistence type="predicted"/>
<accession>A0A2T6BVP0</accession>
<dbReference type="AlphaFoldDB" id="A0A2T6BVP0"/>
<gene>
    <name evidence="3" type="ORF">C8N46_107151</name>
</gene>
<evidence type="ECO:0000313" key="3">
    <source>
        <dbReference type="EMBL" id="PTX60145.1"/>
    </source>
</evidence>
<dbReference type="Gene3D" id="2.60.40.4070">
    <property type="match status" value="1"/>
</dbReference>
<reference evidence="3 4" key="1">
    <citation type="submission" date="2018-04" db="EMBL/GenBank/DDBJ databases">
        <title>Genomic Encyclopedia of Archaeal and Bacterial Type Strains, Phase II (KMG-II): from individual species to whole genera.</title>
        <authorList>
            <person name="Goeker M."/>
        </authorList>
    </citation>
    <scope>NUCLEOTIDE SEQUENCE [LARGE SCALE GENOMIC DNA]</scope>
    <source>
        <strain evidence="3 4">DSM 25731</strain>
    </source>
</reference>
<dbReference type="NCBIfam" id="TIGR04183">
    <property type="entry name" value="Por_Secre_tail"/>
    <property type="match status" value="1"/>
</dbReference>
<evidence type="ECO:0000313" key="4">
    <source>
        <dbReference type="Proteomes" id="UP000244090"/>
    </source>
</evidence>
<dbReference type="OrthoDB" id="9765926at2"/>
<feature type="domain" description="Secretion system C-terminal sorting" evidence="2">
    <location>
        <begin position="890"/>
        <end position="968"/>
    </location>
</feature>
<dbReference type="InterPro" id="IPR026444">
    <property type="entry name" value="Secre_tail"/>
</dbReference>
<dbReference type="RefSeq" id="WP_108115752.1">
    <property type="nucleotide sequence ID" value="NZ_QBKT01000007.1"/>
</dbReference>